<feature type="signal peptide" evidence="3">
    <location>
        <begin position="1"/>
        <end position="27"/>
    </location>
</feature>
<feature type="compositionally biased region" description="Basic and acidic residues" evidence="1">
    <location>
        <begin position="389"/>
        <end position="399"/>
    </location>
</feature>
<dbReference type="EMBL" id="ML975151">
    <property type="protein sequence ID" value="KAF1815846.1"/>
    <property type="molecule type" value="Genomic_DNA"/>
</dbReference>
<reference evidence="6" key="3">
    <citation type="submission" date="2025-04" db="UniProtKB">
        <authorList>
            <consortium name="RefSeq"/>
        </authorList>
    </citation>
    <scope>IDENTIFICATION</scope>
    <source>
        <strain evidence="6">CBS 781.70</strain>
    </source>
</reference>
<dbReference type="OrthoDB" id="4065319at2759"/>
<accession>A0A6G1GD62</accession>
<protein>
    <submittedName>
        <fullName evidence="4 6">Uncharacterized protein</fullName>
    </submittedName>
</protein>
<reference evidence="4 6" key="1">
    <citation type="submission" date="2020-01" db="EMBL/GenBank/DDBJ databases">
        <authorList>
            <consortium name="DOE Joint Genome Institute"/>
            <person name="Haridas S."/>
            <person name="Albert R."/>
            <person name="Binder M."/>
            <person name="Bloem J."/>
            <person name="Labutti K."/>
            <person name="Salamov A."/>
            <person name="Andreopoulos B."/>
            <person name="Baker S.E."/>
            <person name="Barry K."/>
            <person name="Bills G."/>
            <person name="Bluhm B.H."/>
            <person name="Cannon C."/>
            <person name="Castanera R."/>
            <person name="Culley D.E."/>
            <person name="Daum C."/>
            <person name="Ezra D."/>
            <person name="Gonzalez J.B."/>
            <person name="Henrissat B."/>
            <person name="Kuo A."/>
            <person name="Liang C."/>
            <person name="Lipzen A."/>
            <person name="Lutzoni F."/>
            <person name="Magnuson J."/>
            <person name="Mondo S."/>
            <person name="Nolan M."/>
            <person name="Ohm R."/>
            <person name="Pangilinan J."/>
            <person name="Park H.-J."/>
            <person name="Ramirez L."/>
            <person name="Alfaro M."/>
            <person name="Sun H."/>
            <person name="Tritt A."/>
            <person name="Yoshinaga Y."/>
            <person name="Zwiers L.-H."/>
            <person name="Turgeon B.G."/>
            <person name="Goodwin S.B."/>
            <person name="Spatafora J.W."/>
            <person name="Crous P.W."/>
            <person name="Grigoriev I.V."/>
        </authorList>
    </citation>
    <scope>NUCLEOTIDE SEQUENCE</scope>
    <source>
        <strain evidence="4 6">CBS 781.70</strain>
    </source>
</reference>
<evidence type="ECO:0000256" key="3">
    <source>
        <dbReference type="SAM" id="SignalP"/>
    </source>
</evidence>
<dbReference type="RefSeq" id="XP_033537477.1">
    <property type="nucleotide sequence ID" value="XM_033676009.1"/>
</dbReference>
<keyword evidence="2" id="KW-0472">Membrane</keyword>
<dbReference type="PANTHER" id="PTHR36089:SF1">
    <property type="entry name" value="CHITIN SYNTHASE 3 COMPLEX PROTEIN CSI2-RELATED"/>
    <property type="match status" value="1"/>
</dbReference>
<feature type="transmembrane region" description="Helical" evidence="2">
    <location>
        <begin position="145"/>
        <end position="165"/>
    </location>
</feature>
<gene>
    <name evidence="4 6" type="ORF">P152DRAFT_389913</name>
</gene>
<dbReference type="GO" id="GO:0000324">
    <property type="term" value="C:fungal-type vacuole"/>
    <property type="evidence" value="ECO:0007669"/>
    <property type="project" value="TreeGrafter"/>
</dbReference>
<evidence type="ECO:0000256" key="2">
    <source>
        <dbReference type="SAM" id="Phobius"/>
    </source>
</evidence>
<feature type="region of interest" description="Disordered" evidence="1">
    <location>
        <begin position="230"/>
        <end position="279"/>
    </location>
</feature>
<evidence type="ECO:0000256" key="1">
    <source>
        <dbReference type="SAM" id="MobiDB-lite"/>
    </source>
</evidence>
<keyword evidence="2" id="KW-0812">Transmembrane</keyword>
<keyword evidence="5" id="KW-1185">Reference proteome</keyword>
<feature type="compositionally biased region" description="Basic and acidic residues" evidence="1">
    <location>
        <begin position="48"/>
        <end position="67"/>
    </location>
</feature>
<evidence type="ECO:0000313" key="4">
    <source>
        <dbReference type="EMBL" id="KAF1815846.1"/>
    </source>
</evidence>
<organism evidence="4">
    <name type="scientific">Eremomyces bilateralis CBS 781.70</name>
    <dbReference type="NCBI Taxonomy" id="1392243"/>
    <lineage>
        <taxon>Eukaryota</taxon>
        <taxon>Fungi</taxon>
        <taxon>Dikarya</taxon>
        <taxon>Ascomycota</taxon>
        <taxon>Pezizomycotina</taxon>
        <taxon>Dothideomycetes</taxon>
        <taxon>Dothideomycetes incertae sedis</taxon>
        <taxon>Eremomycetales</taxon>
        <taxon>Eremomycetaceae</taxon>
        <taxon>Eremomyces</taxon>
    </lineage>
</organism>
<dbReference type="Proteomes" id="UP000504638">
    <property type="component" value="Unplaced"/>
</dbReference>
<keyword evidence="2" id="KW-1133">Transmembrane helix</keyword>
<feature type="compositionally biased region" description="Low complexity" evidence="1">
    <location>
        <begin position="194"/>
        <end position="203"/>
    </location>
</feature>
<sequence>MRIQTRGASRLYAPLALVPLLAQHAYAQLDLPDLGQLSDIENLPTSTKAEETKSEATSKETTKETTKETSTAKTSSKDDDETSTGSAASASSAPSITDAPSLSTTSNSAFKLTGLPTIAGAGIPTMIVPNTAQAPFMQKSNLPEGTVFIVVAAILGFLAFCVLVWRASIAWSLKQSVRRAAMAQTLPDSKALLAPGGAPNAPGSRGRVYPHGTANNMSSSLSLEKLSNAGKGTSLMKDNPKRKSTGPAPGPSTSLFFSPTAGAGIHTSTSPVPGISPSATRTPSAYLPAGYYPTGTGLPAGGANSTTLGAVPGAPMGGSLLNMGPSAQGYQRARSLGTDEPGSPQLPPSRGYDRGSVYDRSSIPSTSTLNLGAPRDPNQRVPSAYLEDIFNRQDGRDRF</sequence>
<reference evidence="6" key="2">
    <citation type="submission" date="2020-04" db="EMBL/GenBank/DDBJ databases">
        <authorList>
            <consortium name="NCBI Genome Project"/>
        </authorList>
    </citation>
    <scope>NUCLEOTIDE SEQUENCE</scope>
    <source>
        <strain evidence="6">CBS 781.70</strain>
    </source>
</reference>
<feature type="compositionally biased region" description="Low complexity" evidence="1">
    <location>
        <begin position="83"/>
        <end position="101"/>
    </location>
</feature>
<feature type="region of interest" description="Disordered" evidence="1">
    <location>
        <begin position="45"/>
        <end position="104"/>
    </location>
</feature>
<evidence type="ECO:0000313" key="5">
    <source>
        <dbReference type="Proteomes" id="UP000504638"/>
    </source>
</evidence>
<dbReference type="GeneID" id="54416579"/>
<feature type="region of interest" description="Disordered" evidence="1">
    <location>
        <begin position="319"/>
        <end position="399"/>
    </location>
</feature>
<feature type="compositionally biased region" description="Polar residues" evidence="1">
    <location>
        <begin position="266"/>
        <end position="279"/>
    </location>
</feature>
<feature type="region of interest" description="Disordered" evidence="1">
    <location>
        <begin position="191"/>
        <end position="214"/>
    </location>
</feature>
<feature type="chain" id="PRO_5044632021" evidence="3">
    <location>
        <begin position="28"/>
        <end position="399"/>
    </location>
</feature>
<dbReference type="AlphaFoldDB" id="A0A6G1GD62"/>
<dbReference type="PANTHER" id="PTHR36089">
    <property type="entry name" value="CHITIN SYNTHASE 3 COMPLEX PROTEIN CSI2-RELATED"/>
    <property type="match status" value="1"/>
</dbReference>
<proteinExistence type="predicted"/>
<evidence type="ECO:0000313" key="6">
    <source>
        <dbReference type="RefSeq" id="XP_033537477.1"/>
    </source>
</evidence>
<keyword evidence="3" id="KW-0732">Signal</keyword>
<dbReference type="InterPro" id="IPR051009">
    <property type="entry name" value="PRM"/>
</dbReference>
<name>A0A6G1GD62_9PEZI</name>